<organism evidence="1 2">
    <name type="scientific">Luteipulveratus flavus</name>
    <dbReference type="NCBI Taxonomy" id="3031728"/>
    <lineage>
        <taxon>Bacteria</taxon>
        <taxon>Bacillati</taxon>
        <taxon>Actinomycetota</taxon>
        <taxon>Actinomycetes</taxon>
        <taxon>Micrococcales</taxon>
        <taxon>Dermacoccaceae</taxon>
        <taxon>Luteipulveratus</taxon>
    </lineage>
</organism>
<dbReference type="Proteomes" id="UP001528912">
    <property type="component" value="Unassembled WGS sequence"/>
</dbReference>
<dbReference type="Gene3D" id="3.90.550.10">
    <property type="entry name" value="Spore Coat Polysaccharide Biosynthesis Protein SpsA, Chain A"/>
    <property type="match status" value="1"/>
</dbReference>
<evidence type="ECO:0000313" key="2">
    <source>
        <dbReference type="Proteomes" id="UP001528912"/>
    </source>
</evidence>
<accession>A0ABT6C1F1</accession>
<dbReference type="RefSeq" id="WP_277190437.1">
    <property type="nucleotide sequence ID" value="NZ_JAROAV010000001.1"/>
</dbReference>
<reference evidence="1 2" key="1">
    <citation type="submission" date="2023-03" db="EMBL/GenBank/DDBJ databases">
        <title>YIM 133296 draft genome.</title>
        <authorList>
            <person name="Xiong L."/>
        </authorList>
    </citation>
    <scope>NUCLEOTIDE SEQUENCE [LARGE SCALE GENOMIC DNA]</scope>
    <source>
        <strain evidence="1 2">YIM 133296</strain>
    </source>
</reference>
<sequence>MTDLPTLVVIAKTPVPGRVKTRLSSRVSAVDAAAVAQAALLDTLDALTRASARRRVLLLAGPAGPWVPDGWDLVAQVDGGLDHRIAAGLGKLGDGPALLVGMDTPQVGPALLEVDWGAYDACLGRATDGGYWALGLADPALAPQVVEGVPMSTSLTGQVQRQRLRDAGLRVADLPELRDVDTPADADAVARLAPHTRFARRWREVTAR</sequence>
<dbReference type="Pfam" id="PF09837">
    <property type="entry name" value="DUF2064"/>
    <property type="match status" value="1"/>
</dbReference>
<dbReference type="SUPFAM" id="SSF53448">
    <property type="entry name" value="Nucleotide-diphospho-sugar transferases"/>
    <property type="match status" value="1"/>
</dbReference>
<proteinExistence type="predicted"/>
<dbReference type="PANTHER" id="PTHR36529:SF1">
    <property type="entry name" value="GLYCOSYLTRANSFERASE"/>
    <property type="match status" value="1"/>
</dbReference>
<evidence type="ECO:0000313" key="1">
    <source>
        <dbReference type="EMBL" id="MDF8262683.1"/>
    </source>
</evidence>
<name>A0ABT6C1F1_9MICO</name>
<gene>
    <name evidence="1" type="ORF">P4R38_00300</name>
</gene>
<dbReference type="EMBL" id="JAROAV010000001">
    <property type="protein sequence ID" value="MDF8262683.1"/>
    <property type="molecule type" value="Genomic_DNA"/>
</dbReference>
<dbReference type="PANTHER" id="PTHR36529">
    <property type="entry name" value="SLL1095 PROTEIN"/>
    <property type="match status" value="1"/>
</dbReference>
<protein>
    <submittedName>
        <fullName evidence="1">DUF2064 domain-containing protein</fullName>
    </submittedName>
</protein>
<dbReference type="InterPro" id="IPR029044">
    <property type="entry name" value="Nucleotide-diphossugar_trans"/>
</dbReference>
<dbReference type="InterPro" id="IPR018641">
    <property type="entry name" value="Trfase_1_rSAM/seldom-assoc"/>
</dbReference>
<keyword evidence="2" id="KW-1185">Reference proteome</keyword>
<comment type="caution">
    <text evidence="1">The sequence shown here is derived from an EMBL/GenBank/DDBJ whole genome shotgun (WGS) entry which is preliminary data.</text>
</comment>